<keyword evidence="1" id="KW-1133">Transmembrane helix</keyword>
<sequence>MFALPNYVIYIICIIILVSVLFSSEVDVTDAFAEQYGTYKSNQSIDKFNRFISILVLIIFLQFFIQQSF</sequence>
<dbReference type="Proteomes" id="UP001383392">
    <property type="component" value="Unassembled WGS sequence"/>
</dbReference>
<accession>A0A1S9M0C7</accession>
<dbReference type="EMBL" id="JAOSJG010000012">
    <property type="protein sequence ID" value="MEK0309158.1"/>
    <property type="molecule type" value="Genomic_DNA"/>
</dbReference>
<keyword evidence="1" id="KW-0812">Transmembrane</keyword>
<dbReference type="AlphaFoldDB" id="A0A1S9M0C7"/>
<keyword evidence="5" id="KW-1185">Reference proteome</keyword>
<reference evidence="3 4" key="1">
    <citation type="submission" date="2017-02" db="EMBL/GenBank/DDBJ databases">
        <title>A draft genome of 'Candidatus Phytoplasma aurantifolia' the agent of the witches-broom disease of lime.</title>
        <authorList>
            <person name="Foissac X."/>
            <person name="Carle P."/>
        </authorList>
    </citation>
    <scope>NUCLEOTIDE SEQUENCE [LARGE SCALE GENOMIC DNA]</scope>
    <source>
        <strain evidence="3 4">WBDL</strain>
    </source>
</reference>
<comment type="caution">
    <text evidence="3">The sequence shown here is derived from an EMBL/GenBank/DDBJ whole genome shotgun (WGS) entry which is preliminary data.</text>
</comment>
<evidence type="ECO:0000313" key="5">
    <source>
        <dbReference type="Proteomes" id="UP001383392"/>
    </source>
</evidence>
<dbReference type="EMBL" id="MWKN01000052">
    <property type="protein sequence ID" value="OOP58559.1"/>
    <property type="molecule type" value="Genomic_DNA"/>
</dbReference>
<evidence type="ECO:0000313" key="2">
    <source>
        <dbReference type="EMBL" id="MEK0309158.1"/>
    </source>
</evidence>
<organism evidence="3 4">
    <name type="scientific">Candidatus Phytoplasma citri</name>
    <dbReference type="NCBI Taxonomy" id="180978"/>
    <lineage>
        <taxon>Bacteria</taxon>
        <taxon>Bacillati</taxon>
        <taxon>Mycoplasmatota</taxon>
        <taxon>Mollicutes</taxon>
        <taxon>Acholeplasmatales</taxon>
        <taxon>Acholeplasmataceae</taxon>
        <taxon>Candidatus Phytoplasma</taxon>
        <taxon>16SrII (Peanut WB group)</taxon>
    </lineage>
</organism>
<gene>
    <name evidence="3" type="ORF">B2G44_01760</name>
    <name evidence="2" type="ORF">OC712_01530</name>
</gene>
<feature type="transmembrane region" description="Helical" evidence="1">
    <location>
        <begin position="48"/>
        <end position="65"/>
    </location>
</feature>
<dbReference type="Proteomes" id="UP000189722">
    <property type="component" value="Unassembled WGS sequence"/>
</dbReference>
<evidence type="ECO:0000256" key="1">
    <source>
        <dbReference type="SAM" id="Phobius"/>
    </source>
</evidence>
<evidence type="ECO:0000313" key="4">
    <source>
        <dbReference type="Proteomes" id="UP000189722"/>
    </source>
</evidence>
<dbReference type="RefSeq" id="WP_078123130.1">
    <property type="nucleotide sequence ID" value="NZ_JAOSJG010000012.1"/>
</dbReference>
<feature type="transmembrane region" description="Helical" evidence="1">
    <location>
        <begin position="7"/>
        <end position="24"/>
    </location>
</feature>
<dbReference type="OrthoDB" id="9956310at2"/>
<keyword evidence="1" id="KW-0472">Membrane</keyword>
<proteinExistence type="predicted"/>
<evidence type="ECO:0000313" key="3">
    <source>
        <dbReference type="EMBL" id="OOP58559.1"/>
    </source>
</evidence>
<name>A0A1S9M0C7_9MOLU</name>
<protein>
    <submittedName>
        <fullName evidence="3">Uncharacterized protein</fullName>
    </submittedName>
</protein>
<reference evidence="2 5" key="2">
    <citation type="journal article" date="2023" name="Int. J. Syst. Evol. Microbiol.">
        <title>The observation of taxonomic boundaries for the 16SrII and 16SrXXV phytoplasmas using genome-based delimitation.</title>
        <authorList>
            <person name="Rodrigues Jardim B."/>
            <person name="Tran-Nguyen L.T.T."/>
            <person name="Gambley C."/>
            <person name="Al-Sadi A.M."/>
            <person name="Al-Subhi A.M."/>
            <person name="Foissac X."/>
            <person name="Salar P."/>
            <person name="Cai H."/>
            <person name="Yang J.Y."/>
            <person name="Davis R."/>
            <person name="Jones L."/>
            <person name="Rodoni B."/>
            <person name="Constable F.E."/>
        </authorList>
    </citation>
    <scope>NUCLEOTIDE SEQUENCE [LARGE SCALE GENOMIC DNA]</scope>
    <source>
        <strain evidence="2">BAWM-OMN-P75</strain>
    </source>
</reference>